<evidence type="ECO:0000313" key="1">
    <source>
        <dbReference type="EMBL" id="BAY57577.1"/>
    </source>
</evidence>
<proteinExistence type="predicted"/>
<dbReference type="PANTHER" id="PTHR36456">
    <property type="entry name" value="UPF0232 PROTEIN SCO3875"/>
    <property type="match status" value="1"/>
</dbReference>
<dbReference type="Pfam" id="PF05258">
    <property type="entry name" value="DciA"/>
    <property type="match status" value="1"/>
</dbReference>
<name>A0A1Z4JLV1_LEPBY</name>
<organism evidence="1 2">
    <name type="scientific">Leptolyngbya boryana NIES-2135</name>
    <dbReference type="NCBI Taxonomy" id="1973484"/>
    <lineage>
        <taxon>Bacteria</taxon>
        <taxon>Bacillati</taxon>
        <taxon>Cyanobacteriota</taxon>
        <taxon>Cyanophyceae</taxon>
        <taxon>Leptolyngbyales</taxon>
        <taxon>Leptolyngbyaceae</taxon>
        <taxon>Leptolyngbya group</taxon>
        <taxon>Leptolyngbya</taxon>
    </lineage>
</organism>
<dbReference type="InterPro" id="IPR007922">
    <property type="entry name" value="DciA-like"/>
</dbReference>
<dbReference type="Proteomes" id="UP000217895">
    <property type="component" value="Chromosome"/>
</dbReference>
<keyword evidence="2" id="KW-1185">Reference proteome</keyword>
<protein>
    <recommendedName>
        <fullName evidence="3">DUF721 domain-containing protein</fullName>
    </recommendedName>
</protein>
<reference evidence="1 2" key="1">
    <citation type="submission" date="2017-06" db="EMBL/GenBank/DDBJ databases">
        <title>Genome sequencing of cyanobaciteial culture collection at National Institute for Environmental Studies (NIES).</title>
        <authorList>
            <person name="Hirose Y."/>
            <person name="Shimura Y."/>
            <person name="Fujisawa T."/>
            <person name="Nakamura Y."/>
            <person name="Kawachi M."/>
        </authorList>
    </citation>
    <scope>NUCLEOTIDE SEQUENCE [LARGE SCALE GENOMIC DNA]</scope>
    <source>
        <strain evidence="1 2">NIES-2135</strain>
    </source>
</reference>
<dbReference type="EMBL" id="AP018203">
    <property type="protein sequence ID" value="BAY57577.1"/>
    <property type="molecule type" value="Genomic_DNA"/>
</dbReference>
<evidence type="ECO:0000313" key="2">
    <source>
        <dbReference type="Proteomes" id="UP000217895"/>
    </source>
</evidence>
<dbReference type="AlphaFoldDB" id="A0A1Z4JLV1"/>
<evidence type="ECO:0008006" key="3">
    <source>
        <dbReference type="Google" id="ProtNLM"/>
    </source>
</evidence>
<gene>
    <name evidence="1" type="ORF">NIES2135_44470</name>
</gene>
<dbReference type="PANTHER" id="PTHR36456:SF1">
    <property type="entry name" value="UPF0232 PROTEIN SCO3875"/>
    <property type="match status" value="1"/>
</dbReference>
<accession>A0A1Z4JLV1</accession>
<sequence length="180" mass="20554">MSFQELQSILGAIEPHYHSPERQQLRRILEHWTDLIGADLAAQAQPIAIQRNILEVATSSPVWTQTLVFKRPSILKQIRDRFAIDLSDIRFSTVQWRTPQSQPVIEGDLWQNHPSQLPAASQVTTQLPLFNDSRTAFERWSALIQRRSQHLPLCPNCKSPTPPGELERWTVCSLCAARNA</sequence>